<proteinExistence type="predicted"/>
<sequence>MDGRTMNTVAAEATPRLKAGPGLRTFFRIAAAWGLSPAEQIIILGQPPRSTFYKWRDRPDEASLSRDTFERLSYIFGIYRGLQILLPNEQSADAWVKKPNSAQPFNGRSALDVMLGGNVADLHLVRRYIDAQRG</sequence>
<feature type="domain" description="Antitoxin Xre/MbcA/ParS-like toxin-binding" evidence="1">
    <location>
        <begin position="82"/>
        <end position="134"/>
    </location>
</feature>
<protein>
    <submittedName>
        <fullName evidence="3">DUF2384 domain-containing protein</fullName>
    </submittedName>
</protein>
<name>A0A5N7MMS0_9HYPH</name>
<dbReference type="Pfam" id="PF09722">
    <property type="entry name" value="Xre_MbcA_ParS_C"/>
    <property type="match status" value="1"/>
</dbReference>
<dbReference type="EMBL" id="VOSK01000139">
    <property type="protein sequence ID" value="MPR28352.1"/>
    <property type="molecule type" value="Genomic_DNA"/>
</dbReference>
<dbReference type="InterPro" id="IPR046847">
    <property type="entry name" value="Xre-like_HTH"/>
</dbReference>
<evidence type="ECO:0000313" key="4">
    <source>
        <dbReference type="Proteomes" id="UP000403266"/>
    </source>
</evidence>
<feature type="domain" description="Antitoxin Xre-like helix-turn-helix" evidence="2">
    <location>
        <begin position="16"/>
        <end position="75"/>
    </location>
</feature>
<dbReference type="GO" id="GO:0003677">
    <property type="term" value="F:DNA binding"/>
    <property type="evidence" value="ECO:0007669"/>
    <property type="project" value="InterPro"/>
</dbReference>
<dbReference type="AlphaFoldDB" id="A0A5N7MMS0"/>
<organism evidence="3 4">
    <name type="scientific">Microvirga tunisiensis</name>
    <dbReference type="NCBI Taxonomy" id="2108360"/>
    <lineage>
        <taxon>Bacteria</taxon>
        <taxon>Pseudomonadati</taxon>
        <taxon>Pseudomonadota</taxon>
        <taxon>Alphaproteobacteria</taxon>
        <taxon>Hyphomicrobiales</taxon>
        <taxon>Methylobacteriaceae</taxon>
        <taxon>Microvirga</taxon>
    </lineage>
</organism>
<dbReference type="Pfam" id="PF20432">
    <property type="entry name" value="Xre-like-HTH"/>
    <property type="match status" value="1"/>
</dbReference>
<comment type="caution">
    <text evidence="3">The sequence shown here is derived from an EMBL/GenBank/DDBJ whole genome shotgun (WGS) entry which is preliminary data.</text>
</comment>
<dbReference type="Proteomes" id="UP000403266">
    <property type="component" value="Unassembled WGS sequence"/>
</dbReference>
<gene>
    <name evidence="3" type="ORF">FS320_25175</name>
</gene>
<evidence type="ECO:0000259" key="2">
    <source>
        <dbReference type="Pfam" id="PF20432"/>
    </source>
</evidence>
<accession>A0A5N7MMS0</accession>
<dbReference type="OrthoDB" id="117888at2"/>
<evidence type="ECO:0000259" key="1">
    <source>
        <dbReference type="Pfam" id="PF09722"/>
    </source>
</evidence>
<dbReference type="InterPro" id="IPR024467">
    <property type="entry name" value="Xre/MbcA/ParS-like_toxin-bd"/>
</dbReference>
<evidence type="ECO:0000313" key="3">
    <source>
        <dbReference type="EMBL" id="MPR28352.1"/>
    </source>
</evidence>
<keyword evidence="4" id="KW-1185">Reference proteome</keyword>
<reference evidence="3 4" key="1">
    <citation type="journal article" date="2019" name="Syst. Appl. Microbiol.">
        <title>Microvirga tunisiensis sp. nov., a root nodule symbiotic bacterium isolated from Lupinus micranthus and L. luteus grown in Northern Tunisia.</title>
        <authorList>
            <person name="Msaddak A."/>
            <person name="Rejili M."/>
            <person name="Duran D."/>
            <person name="Mars M."/>
            <person name="Palacios J.M."/>
            <person name="Ruiz-Argueso T."/>
            <person name="Rey L."/>
            <person name="Imperial J."/>
        </authorList>
    </citation>
    <scope>NUCLEOTIDE SEQUENCE [LARGE SCALE GENOMIC DNA]</scope>
    <source>
        <strain evidence="3 4">Lmie10</strain>
    </source>
</reference>